<organism evidence="5 6">
    <name type="scientific">Rubus argutus</name>
    <name type="common">Southern blackberry</name>
    <dbReference type="NCBI Taxonomy" id="59490"/>
    <lineage>
        <taxon>Eukaryota</taxon>
        <taxon>Viridiplantae</taxon>
        <taxon>Streptophyta</taxon>
        <taxon>Embryophyta</taxon>
        <taxon>Tracheophyta</taxon>
        <taxon>Spermatophyta</taxon>
        <taxon>Magnoliopsida</taxon>
        <taxon>eudicotyledons</taxon>
        <taxon>Gunneridae</taxon>
        <taxon>Pentapetalae</taxon>
        <taxon>rosids</taxon>
        <taxon>fabids</taxon>
        <taxon>Rosales</taxon>
        <taxon>Rosaceae</taxon>
        <taxon>Rosoideae</taxon>
        <taxon>Rosoideae incertae sedis</taxon>
        <taxon>Rubus</taxon>
    </lineage>
</organism>
<comment type="caution">
    <text evidence="5">The sequence shown here is derived from an EMBL/GenBank/DDBJ whole genome shotgun (WGS) entry which is preliminary data.</text>
</comment>
<gene>
    <name evidence="5" type="ORF">M0R45_024447</name>
</gene>
<evidence type="ECO:0000259" key="4">
    <source>
        <dbReference type="Pfam" id="PF03763"/>
    </source>
</evidence>
<dbReference type="InterPro" id="IPR005516">
    <property type="entry name" value="Remorin_C"/>
</dbReference>
<proteinExistence type="inferred from homology"/>
<keyword evidence="2" id="KW-0175">Coiled coil</keyword>
<evidence type="ECO:0000256" key="3">
    <source>
        <dbReference type="SAM" id="MobiDB-lite"/>
    </source>
</evidence>
<evidence type="ECO:0000313" key="6">
    <source>
        <dbReference type="Proteomes" id="UP001457282"/>
    </source>
</evidence>
<reference evidence="5 6" key="1">
    <citation type="journal article" date="2023" name="G3 (Bethesda)">
        <title>A chromosome-length genome assembly and annotation of blackberry (Rubus argutus, cv. 'Hillquist').</title>
        <authorList>
            <person name="Bruna T."/>
            <person name="Aryal R."/>
            <person name="Dudchenko O."/>
            <person name="Sargent D.J."/>
            <person name="Mead D."/>
            <person name="Buti M."/>
            <person name="Cavallini A."/>
            <person name="Hytonen T."/>
            <person name="Andres J."/>
            <person name="Pham M."/>
            <person name="Weisz D."/>
            <person name="Mascagni F."/>
            <person name="Usai G."/>
            <person name="Natali L."/>
            <person name="Bassil N."/>
            <person name="Fernandez G.E."/>
            <person name="Lomsadze A."/>
            <person name="Armour M."/>
            <person name="Olukolu B."/>
            <person name="Poorten T."/>
            <person name="Britton C."/>
            <person name="Davik J."/>
            <person name="Ashrafi H."/>
            <person name="Aiden E.L."/>
            <person name="Borodovsky M."/>
            <person name="Worthington M."/>
        </authorList>
    </citation>
    <scope>NUCLEOTIDE SEQUENCE [LARGE SCALE GENOMIC DNA]</scope>
    <source>
        <strain evidence="5">PI 553951</strain>
    </source>
</reference>
<sequence length="155" mass="17718">MAHAPSAPPMPEGMDGVHQSHNHAAPAMPQKDAEAVRKVLSTETTALIKAWEESEKTKVENKANKKLSNVGIWERSKQASIEAQQRKYEEKLEKKKALYVEKMQNKIAELHKDAEEKRMMVEAAKREERQKVEEMAEKYRATGYTPKKILPCFNS</sequence>
<accession>A0AAW1WU72</accession>
<dbReference type="AlphaFoldDB" id="A0AAW1WU72"/>
<feature type="compositionally biased region" description="Pro residues" evidence="3">
    <location>
        <begin position="1"/>
        <end position="11"/>
    </location>
</feature>
<evidence type="ECO:0000256" key="1">
    <source>
        <dbReference type="ARBA" id="ARBA00005711"/>
    </source>
</evidence>
<keyword evidence="6" id="KW-1185">Reference proteome</keyword>
<feature type="coiled-coil region" evidence="2">
    <location>
        <begin position="78"/>
        <end position="131"/>
    </location>
</feature>
<evidence type="ECO:0000256" key="2">
    <source>
        <dbReference type="SAM" id="Coils"/>
    </source>
</evidence>
<comment type="similarity">
    <text evidence="1">Belongs to the remorin family.</text>
</comment>
<dbReference type="Proteomes" id="UP001457282">
    <property type="component" value="Unassembled WGS sequence"/>
</dbReference>
<protein>
    <recommendedName>
        <fullName evidence="4">Remorin C-terminal domain-containing protein</fullName>
    </recommendedName>
</protein>
<feature type="domain" description="Remorin C-terminal" evidence="4">
    <location>
        <begin position="44"/>
        <end position="148"/>
    </location>
</feature>
<evidence type="ECO:0000313" key="5">
    <source>
        <dbReference type="EMBL" id="KAK9927254.1"/>
    </source>
</evidence>
<dbReference type="Pfam" id="PF03763">
    <property type="entry name" value="Remorin_C"/>
    <property type="match status" value="1"/>
</dbReference>
<dbReference type="PANTHER" id="PTHR31775">
    <property type="entry name" value="OS02G0117200 PROTEIN"/>
    <property type="match status" value="1"/>
</dbReference>
<dbReference type="EMBL" id="JBEDUW010000005">
    <property type="protein sequence ID" value="KAK9927254.1"/>
    <property type="molecule type" value="Genomic_DNA"/>
</dbReference>
<dbReference type="PANTHER" id="PTHR31775:SF31">
    <property type="entry name" value="REMORIN-LIKE"/>
    <property type="match status" value="1"/>
</dbReference>
<feature type="region of interest" description="Disordered" evidence="3">
    <location>
        <begin position="1"/>
        <end position="34"/>
    </location>
</feature>
<name>A0AAW1WU72_RUBAR</name>